<dbReference type="PANTHER" id="PTHR42939:SF1">
    <property type="entry name" value="ABC TRANSPORTER ATP-BINDING PROTEIN ALBC-RELATED"/>
    <property type="match status" value="1"/>
</dbReference>
<dbReference type="GO" id="GO:0005524">
    <property type="term" value="F:ATP binding"/>
    <property type="evidence" value="ECO:0007669"/>
    <property type="project" value="UniProtKB-KW"/>
</dbReference>
<protein>
    <submittedName>
        <fullName evidence="5">ABC transporter ATP-binding protein</fullName>
    </submittedName>
</protein>
<dbReference type="SUPFAM" id="SSF52540">
    <property type="entry name" value="P-loop containing nucleoside triphosphate hydrolases"/>
    <property type="match status" value="1"/>
</dbReference>
<feature type="non-terminal residue" evidence="5">
    <location>
        <position position="158"/>
    </location>
</feature>
<dbReference type="Gene3D" id="3.40.50.300">
    <property type="entry name" value="P-loop containing nucleotide triphosphate hydrolases"/>
    <property type="match status" value="1"/>
</dbReference>
<comment type="caution">
    <text evidence="5">The sequence shown here is derived from an EMBL/GenBank/DDBJ whole genome shotgun (WGS) entry which is preliminary data.</text>
</comment>
<organism evidence="5 6">
    <name type="scientific">Gordonia terrae</name>
    <dbReference type="NCBI Taxonomy" id="2055"/>
    <lineage>
        <taxon>Bacteria</taxon>
        <taxon>Bacillati</taxon>
        <taxon>Actinomycetota</taxon>
        <taxon>Actinomycetes</taxon>
        <taxon>Mycobacteriales</taxon>
        <taxon>Gordoniaceae</taxon>
        <taxon>Gordonia</taxon>
    </lineage>
</organism>
<evidence type="ECO:0000313" key="5">
    <source>
        <dbReference type="EMBL" id="PKZ63949.1"/>
    </source>
</evidence>
<dbReference type="Proteomes" id="UP000234662">
    <property type="component" value="Unassembled WGS sequence"/>
</dbReference>
<dbReference type="RefSeq" id="WP_143707990.1">
    <property type="nucleotide sequence ID" value="NZ_PKJC01000018.1"/>
</dbReference>
<dbReference type="EMBL" id="PKJC01000018">
    <property type="protein sequence ID" value="PKZ63949.1"/>
    <property type="molecule type" value="Genomic_DNA"/>
</dbReference>
<dbReference type="InterPro" id="IPR051782">
    <property type="entry name" value="ABC_Transporter_VariousFunc"/>
</dbReference>
<dbReference type="InterPro" id="IPR027417">
    <property type="entry name" value="P-loop_NTPase"/>
</dbReference>
<evidence type="ECO:0000259" key="4">
    <source>
        <dbReference type="Pfam" id="PF00005"/>
    </source>
</evidence>
<evidence type="ECO:0000313" key="6">
    <source>
        <dbReference type="Proteomes" id="UP000234662"/>
    </source>
</evidence>
<dbReference type="GO" id="GO:0016887">
    <property type="term" value="F:ATP hydrolysis activity"/>
    <property type="evidence" value="ECO:0007669"/>
    <property type="project" value="InterPro"/>
</dbReference>
<gene>
    <name evidence="5" type="ORF">CYJ73_19445</name>
</gene>
<dbReference type="CDD" id="cd03230">
    <property type="entry name" value="ABC_DR_subfamily_A"/>
    <property type="match status" value="1"/>
</dbReference>
<keyword evidence="3 5" id="KW-0067">ATP-binding</keyword>
<feature type="domain" description="ABC transporter" evidence="4">
    <location>
        <begin position="23"/>
        <end position="158"/>
    </location>
</feature>
<name>A0A2I1R4D4_9ACTN</name>
<dbReference type="AlphaFoldDB" id="A0A2I1R4D4"/>
<accession>A0A2I1R4D4</accession>
<keyword evidence="1" id="KW-0813">Transport</keyword>
<evidence type="ECO:0000256" key="2">
    <source>
        <dbReference type="ARBA" id="ARBA00022741"/>
    </source>
</evidence>
<proteinExistence type="predicted"/>
<evidence type="ECO:0000256" key="1">
    <source>
        <dbReference type="ARBA" id="ARBA00022448"/>
    </source>
</evidence>
<dbReference type="PANTHER" id="PTHR42939">
    <property type="entry name" value="ABC TRANSPORTER ATP-BINDING PROTEIN ALBC-RELATED"/>
    <property type="match status" value="1"/>
</dbReference>
<evidence type="ECO:0000256" key="3">
    <source>
        <dbReference type="ARBA" id="ARBA00022840"/>
    </source>
</evidence>
<dbReference type="Pfam" id="PF00005">
    <property type="entry name" value="ABC_tran"/>
    <property type="match status" value="1"/>
</dbReference>
<sequence length="158" mass="17105">MPSSVPVVETIGLCKRFGSFAALEGLDLRVDPGQVAGFLGPNGAGKSTTIRILLGMYRHDGGVARVFGMDPMADAVAVHRRLAYVPGDVNLWPQLTGGETIDLLLSLREVRNPDTTQKWELIDRFELDPSKKASTYSKGNRQKVALIAALATNTELLI</sequence>
<keyword evidence="2" id="KW-0547">Nucleotide-binding</keyword>
<dbReference type="InterPro" id="IPR003439">
    <property type="entry name" value="ABC_transporter-like_ATP-bd"/>
</dbReference>
<reference evidence="5 6" key="1">
    <citation type="submission" date="2017-12" db="EMBL/GenBank/DDBJ databases">
        <title>Phylogenetic diversity of female urinary microbiome.</title>
        <authorList>
            <person name="Thomas-White K."/>
            <person name="Wolfe A.J."/>
        </authorList>
    </citation>
    <scope>NUCLEOTIDE SEQUENCE [LARGE SCALE GENOMIC DNA]</scope>
    <source>
        <strain evidence="5 6">UMB0777</strain>
    </source>
</reference>